<organism evidence="2 3">
    <name type="scientific">Pelobates cultripes</name>
    <name type="common">Western spadefoot toad</name>
    <dbReference type="NCBI Taxonomy" id="61616"/>
    <lineage>
        <taxon>Eukaryota</taxon>
        <taxon>Metazoa</taxon>
        <taxon>Chordata</taxon>
        <taxon>Craniata</taxon>
        <taxon>Vertebrata</taxon>
        <taxon>Euteleostomi</taxon>
        <taxon>Amphibia</taxon>
        <taxon>Batrachia</taxon>
        <taxon>Anura</taxon>
        <taxon>Pelobatoidea</taxon>
        <taxon>Pelobatidae</taxon>
        <taxon>Pelobates</taxon>
    </lineage>
</organism>
<keyword evidence="3" id="KW-1185">Reference proteome</keyword>
<gene>
    <name evidence="2" type="ORF">PECUL_23A047029</name>
</gene>
<evidence type="ECO:0000313" key="2">
    <source>
        <dbReference type="EMBL" id="CAH2221003.1"/>
    </source>
</evidence>
<accession>A0AAD1QZQ2</accession>
<reference evidence="2" key="1">
    <citation type="submission" date="2022-03" db="EMBL/GenBank/DDBJ databases">
        <authorList>
            <person name="Alioto T."/>
            <person name="Alioto T."/>
            <person name="Gomez Garrido J."/>
        </authorList>
    </citation>
    <scope>NUCLEOTIDE SEQUENCE</scope>
</reference>
<dbReference type="EMBL" id="OW240912">
    <property type="protein sequence ID" value="CAH2221003.1"/>
    <property type="molecule type" value="Genomic_DNA"/>
</dbReference>
<dbReference type="AlphaFoldDB" id="A0AAD1QZQ2"/>
<dbReference type="Proteomes" id="UP001295444">
    <property type="component" value="Chromosome 01"/>
</dbReference>
<evidence type="ECO:0000256" key="1">
    <source>
        <dbReference type="SAM" id="MobiDB-lite"/>
    </source>
</evidence>
<protein>
    <submittedName>
        <fullName evidence="2">Uncharacterized protein</fullName>
    </submittedName>
</protein>
<proteinExistence type="predicted"/>
<name>A0AAD1QZQ2_PELCU</name>
<feature type="region of interest" description="Disordered" evidence="1">
    <location>
        <begin position="211"/>
        <end position="236"/>
    </location>
</feature>
<evidence type="ECO:0000313" key="3">
    <source>
        <dbReference type="Proteomes" id="UP001295444"/>
    </source>
</evidence>
<sequence>MADRAKPLTIQPLPSRALTETRVAQAMTRRGPQLWHTMGLQAKMSATQAPALPGTLTPSGVTESDTRDCVRVSLWKSRRREQRSAGTHQKPGFAYNLGSRSAGGDSLGHCSHGRRVTHHAEKLDESSRASSQEDTAGRISETVTLDCGNVWGWRGAGLWDMADTSLQGILEAGSLMTARPLALSDTPPHTGLTSPPSLVLRMPRRSSFKRQQFKAVSELSRHPGSTLSHTHRSERL</sequence>
<feature type="region of interest" description="Disordered" evidence="1">
    <location>
        <begin position="78"/>
        <end position="137"/>
    </location>
</feature>
<feature type="compositionally biased region" description="Basic and acidic residues" evidence="1">
    <location>
        <begin position="118"/>
        <end position="127"/>
    </location>
</feature>